<feature type="domain" description="BRICHOS" evidence="3">
    <location>
        <begin position="70"/>
        <end position="161"/>
    </location>
</feature>
<keyword evidence="2" id="KW-0472">Membrane</keyword>
<accession>A0A1P8W1P6</accession>
<evidence type="ECO:0000256" key="2">
    <source>
        <dbReference type="SAM" id="Phobius"/>
    </source>
</evidence>
<dbReference type="EMBL" id="KX254346">
    <property type="protein sequence ID" value="APZ85623.1"/>
    <property type="molecule type" value="mRNA"/>
</dbReference>
<dbReference type="InterPro" id="IPR001729">
    <property type="entry name" value="SP-C"/>
</dbReference>
<dbReference type="GO" id="GO:0007585">
    <property type="term" value="P:respiratory gaseous exchange by respiratory system"/>
    <property type="evidence" value="ECO:0007669"/>
    <property type="project" value="InterPro"/>
</dbReference>
<dbReference type="PANTHER" id="PTHR10800">
    <property type="entry name" value="PULMONARY SURFACTANT-ASSOCIATED PROTEIN C"/>
    <property type="match status" value="1"/>
</dbReference>
<evidence type="ECO:0000256" key="1">
    <source>
        <dbReference type="ARBA" id="ARBA00023157"/>
    </source>
</evidence>
<dbReference type="Gene3D" id="3.30.390.150">
    <property type="match status" value="1"/>
</dbReference>
<dbReference type="PANTHER" id="PTHR10800:SF4">
    <property type="entry name" value="PULMONARY SURFACTANT-ASSOCIATED PROTEIN C"/>
    <property type="match status" value="1"/>
</dbReference>
<organism evidence="4">
    <name type="scientific">Protopterus annectens</name>
    <name type="common">African lungfish</name>
    <dbReference type="NCBI Taxonomy" id="7888"/>
    <lineage>
        <taxon>Eukaryota</taxon>
        <taxon>Metazoa</taxon>
        <taxon>Chordata</taxon>
        <taxon>Craniata</taxon>
        <taxon>Vertebrata</taxon>
        <taxon>Euteleostomi</taxon>
        <taxon>Dipnomorpha</taxon>
        <taxon>Ceratodontiformes</taxon>
        <taxon>Lepidosirenoidei</taxon>
        <taxon>Protopteridae</taxon>
        <taxon>Protopterus</taxon>
    </lineage>
</organism>
<keyword evidence="2" id="KW-0812">Transmembrane</keyword>
<dbReference type="SMART" id="SM01039">
    <property type="entry name" value="BRICHOS"/>
    <property type="match status" value="1"/>
</dbReference>
<dbReference type="PROSITE" id="PS50869">
    <property type="entry name" value="BRICHOS"/>
    <property type="match status" value="1"/>
</dbReference>
<protein>
    <submittedName>
        <fullName evidence="4">Surfc1</fullName>
    </submittedName>
</protein>
<feature type="transmembrane region" description="Helical" evidence="2">
    <location>
        <begin position="7"/>
        <end position="31"/>
    </location>
</feature>
<dbReference type="GeneID" id="122793744"/>
<sequence>MPKRRNIILIASAIFILVLVAVIAILLGVFITQKHYETIVQTTIKLANGEENSLAATLNKMENVATFYTDGKNGSATMVYDYNKSVIGLKSTNEDYCLIIKMEPGKFPSPEDIINNMKKSQEASGETQQLHLYSTGSQVVDRTVLCQTINVLCQNVPIYWAQQRRDVGRAGVNVTLNIDFGSVKVTVIFSF</sequence>
<name>A0A1P8W1P6_PROAN</name>
<dbReference type="Pfam" id="PF04089">
    <property type="entry name" value="BRICHOS"/>
    <property type="match status" value="1"/>
</dbReference>
<dbReference type="AlphaFoldDB" id="A0A1P8W1P6"/>
<keyword evidence="1" id="KW-1015">Disulfide bond</keyword>
<dbReference type="InterPro" id="IPR007084">
    <property type="entry name" value="BRICHOS_dom"/>
</dbReference>
<evidence type="ECO:0000259" key="3">
    <source>
        <dbReference type="PROSITE" id="PS50869"/>
    </source>
</evidence>
<keyword evidence="2" id="KW-1133">Transmembrane helix</keyword>
<dbReference type="RefSeq" id="XP_043917889.1">
    <property type="nucleotide sequence ID" value="XM_044061954.1"/>
</dbReference>
<proteinExistence type="evidence at transcript level"/>
<dbReference type="RefSeq" id="XP_043917893.1">
    <property type="nucleotide sequence ID" value="XM_044061958.1"/>
</dbReference>
<evidence type="ECO:0000313" key="4">
    <source>
        <dbReference type="EMBL" id="APZ85623.1"/>
    </source>
</evidence>
<dbReference type="GO" id="GO:0005615">
    <property type="term" value="C:extracellular space"/>
    <property type="evidence" value="ECO:0007669"/>
    <property type="project" value="TreeGrafter"/>
</dbReference>
<reference evidence="4" key="1">
    <citation type="journal article" date="2016" name="Sci. Rep.">
        <title>The Lungfish Transcriptome: A Glimpse into Molecular Evolution Events at the Transition from Water to Land.</title>
        <authorList>
            <person name="Biscotti M.A."/>
            <person name="Gerdol M."/>
            <person name="Canapa A."/>
            <person name="Forconi M."/>
            <person name="Olmo E."/>
            <person name="Pallavicini A."/>
            <person name="Barucca M."/>
            <person name="Schartl M."/>
        </authorList>
    </citation>
    <scope>NUCLEOTIDE SEQUENCE</scope>
</reference>